<reference evidence="1 2" key="1">
    <citation type="submission" date="2023-11" db="EMBL/GenBank/DDBJ databases">
        <title>Gilvimarinus fulvus sp. nov., isolated from the surface of Kelp.</title>
        <authorList>
            <person name="Sun Y.Y."/>
            <person name="Gong Y."/>
            <person name="Du Z.J."/>
        </authorList>
    </citation>
    <scope>NUCLEOTIDE SEQUENCE [LARGE SCALE GENOMIC DNA]</scope>
    <source>
        <strain evidence="1 2">SDUM040013</strain>
    </source>
</reference>
<dbReference type="InterPro" id="IPR003719">
    <property type="entry name" value="Phenazine_PhzF-like"/>
</dbReference>
<gene>
    <name evidence="1" type="ORF">SCD92_11805</name>
</gene>
<dbReference type="PANTHER" id="PTHR13774">
    <property type="entry name" value="PHENAZINE BIOSYNTHESIS PROTEIN"/>
    <property type="match status" value="1"/>
</dbReference>
<dbReference type="EMBL" id="JAXAFO010000018">
    <property type="protein sequence ID" value="MDX6850048.1"/>
    <property type="molecule type" value="Genomic_DNA"/>
</dbReference>
<accession>A0ABU4RYU3</accession>
<name>A0ABU4RYU3_9GAMM</name>
<sequence length="250" mass="28359">MFTDSIELQVFGSELNLGGNRHRVAFSQNALPRNWDKPGKWVLARQEASQLQVRHFDNGQLVRRCGSGSLALAAALYLASAHYYERRVLSDSGSILIGFDRQGPYYKERPLHQRPTKQHLLWSHLCSEPLQACTFIGSQREYCLAHLETYSDINAVRLRARALTLLSQRALILLAGSPPSLQMRYFAPQYGITEDSATGSAAVQVARYFWQHLGSRRLSILQGTRDSSIIYTEINPNRLITIRGHWHLNP</sequence>
<keyword evidence="2" id="KW-1185">Reference proteome</keyword>
<evidence type="ECO:0000313" key="1">
    <source>
        <dbReference type="EMBL" id="MDX6850048.1"/>
    </source>
</evidence>
<dbReference type="SUPFAM" id="SSF54506">
    <property type="entry name" value="Diaminopimelate epimerase-like"/>
    <property type="match status" value="1"/>
</dbReference>
<proteinExistence type="predicted"/>
<dbReference type="RefSeq" id="WP_302722487.1">
    <property type="nucleotide sequence ID" value="NZ_JAULRU010000569.1"/>
</dbReference>
<organism evidence="1 2">
    <name type="scientific">Gilvimarinus gilvus</name>
    <dbReference type="NCBI Taxonomy" id="3058038"/>
    <lineage>
        <taxon>Bacteria</taxon>
        <taxon>Pseudomonadati</taxon>
        <taxon>Pseudomonadota</taxon>
        <taxon>Gammaproteobacteria</taxon>
        <taxon>Cellvibrionales</taxon>
        <taxon>Cellvibrionaceae</taxon>
        <taxon>Gilvimarinus</taxon>
    </lineage>
</organism>
<dbReference type="Pfam" id="PF02567">
    <property type="entry name" value="PhzC-PhzF"/>
    <property type="match status" value="1"/>
</dbReference>
<dbReference type="Gene3D" id="3.10.310.10">
    <property type="entry name" value="Diaminopimelate Epimerase, Chain A, domain 1"/>
    <property type="match status" value="1"/>
</dbReference>
<dbReference type="Proteomes" id="UP001273505">
    <property type="component" value="Unassembled WGS sequence"/>
</dbReference>
<evidence type="ECO:0000313" key="2">
    <source>
        <dbReference type="Proteomes" id="UP001273505"/>
    </source>
</evidence>
<protein>
    <submittedName>
        <fullName evidence="1">PhzF family phenazine biosynthesis protein</fullName>
    </submittedName>
</protein>
<comment type="caution">
    <text evidence="1">The sequence shown here is derived from an EMBL/GenBank/DDBJ whole genome shotgun (WGS) entry which is preliminary data.</text>
</comment>